<comment type="catalytic activity">
    <reaction evidence="14 15">
        <text>beta-D-fructose 6-phosphate + ATP = beta-D-fructose 1,6-bisphosphate + ADP + H(+)</text>
        <dbReference type="Rhea" id="RHEA:16109"/>
        <dbReference type="ChEBI" id="CHEBI:15378"/>
        <dbReference type="ChEBI" id="CHEBI:30616"/>
        <dbReference type="ChEBI" id="CHEBI:32966"/>
        <dbReference type="ChEBI" id="CHEBI:57634"/>
        <dbReference type="ChEBI" id="CHEBI:456216"/>
        <dbReference type="EC" id="2.7.1.11"/>
    </reaction>
</comment>
<feature type="binding site" description="in other chain" evidence="15">
    <location>
        <position position="223"/>
    </location>
    <ligand>
        <name>substrate</name>
        <note>ligand shared between dimeric partners</note>
    </ligand>
</feature>
<dbReference type="GO" id="GO:0046872">
    <property type="term" value="F:metal ion binding"/>
    <property type="evidence" value="ECO:0007669"/>
    <property type="project" value="UniProtKB-KW"/>
</dbReference>
<keyword evidence="12 15" id="KW-0460">Magnesium</keyword>
<dbReference type="Gene3D" id="3.40.50.450">
    <property type="match status" value="1"/>
</dbReference>
<dbReference type="PROSITE" id="PS00433">
    <property type="entry name" value="PHOSPHOFRUCTOKINASE"/>
    <property type="match status" value="1"/>
</dbReference>
<dbReference type="InterPro" id="IPR035966">
    <property type="entry name" value="PKF_sf"/>
</dbReference>
<evidence type="ECO:0000256" key="12">
    <source>
        <dbReference type="ARBA" id="ARBA00022842"/>
    </source>
</evidence>
<evidence type="ECO:0000313" key="17">
    <source>
        <dbReference type="EMBL" id="KRN49634.1"/>
    </source>
</evidence>
<dbReference type="GO" id="GO:0070095">
    <property type="term" value="F:fructose-6-phosphate binding"/>
    <property type="evidence" value="ECO:0007669"/>
    <property type="project" value="TreeGrafter"/>
</dbReference>
<evidence type="ECO:0000256" key="2">
    <source>
        <dbReference type="ARBA" id="ARBA00002659"/>
    </source>
</evidence>
<feature type="binding site" description="in other chain" evidence="15">
    <location>
        <begin position="125"/>
        <end position="127"/>
    </location>
    <ligand>
        <name>substrate</name>
        <note>ligand shared between dimeric partners</note>
    </ligand>
</feature>
<evidence type="ECO:0000256" key="8">
    <source>
        <dbReference type="ARBA" id="ARBA00022723"/>
    </source>
</evidence>
<protein>
    <recommendedName>
        <fullName evidence="15">ATP-dependent 6-phosphofructokinase</fullName>
        <shortName evidence="15">ATP-PFK</shortName>
        <shortName evidence="15">Phosphofructokinase</shortName>
        <ecNumber evidence="15">2.7.1.11</ecNumber>
    </recommendedName>
    <alternativeName>
        <fullName evidence="15">Phosphohexokinase</fullName>
    </alternativeName>
</protein>
<dbReference type="FunFam" id="3.40.50.460:FF:000002">
    <property type="entry name" value="ATP-dependent 6-phosphofructokinase"/>
    <property type="match status" value="1"/>
</dbReference>
<keyword evidence="5 15" id="KW-0963">Cytoplasm</keyword>
<keyword evidence="10 15" id="KW-0418">Kinase</keyword>
<dbReference type="PANTHER" id="PTHR13697">
    <property type="entry name" value="PHOSPHOFRUCTOKINASE"/>
    <property type="match status" value="1"/>
</dbReference>
<dbReference type="GO" id="GO:0006002">
    <property type="term" value="P:fructose 6-phosphate metabolic process"/>
    <property type="evidence" value="ECO:0007669"/>
    <property type="project" value="UniProtKB-UniRule"/>
</dbReference>
<dbReference type="EC" id="2.7.1.11" evidence="15"/>
<evidence type="ECO:0000256" key="10">
    <source>
        <dbReference type="ARBA" id="ARBA00022777"/>
    </source>
</evidence>
<dbReference type="PATRIC" id="fig|1410657.5.peg.981"/>
<evidence type="ECO:0000256" key="6">
    <source>
        <dbReference type="ARBA" id="ARBA00022533"/>
    </source>
</evidence>
<feature type="binding site" evidence="15">
    <location>
        <begin position="72"/>
        <end position="73"/>
    </location>
    <ligand>
        <name>ATP</name>
        <dbReference type="ChEBI" id="CHEBI:30616"/>
    </ligand>
</feature>
<feature type="domain" description="Phosphofructokinase" evidence="16">
    <location>
        <begin position="3"/>
        <end position="276"/>
    </location>
</feature>
<name>A0A0R2H9R7_9FIRM</name>
<evidence type="ECO:0000256" key="11">
    <source>
        <dbReference type="ARBA" id="ARBA00022840"/>
    </source>
</evidence>
<dbReference type="GO" id="GO:0016208">
    <property type="term" value="F:AMP binding"/>
    <property type="evidence" value="ECO:0007669"/>
    <property type="project" value="TreeGrafter"/>
</dbReference>
<comment type="activity regulation">
    <text evidence="15">Allosterically activated by ADP and other diphosphonucleosides, and allosterically inhibited by phosphoenolpyruvate.</text>
</comment>
<feature type="binding site" evidence="15">
    <location>
        <begin position="102"/>
        <end position="105"/>
    </location>
    <ligand>
        <name>ATP</name>
        <dbReference type="ChEBI" id="CHEBI:30616"/>
    </ligand>
</feature>
<dbReference type="PRINTS" id="PR00476">
    <property type="entry name" value="PHFRCTKINASE"/>
</dbReference>
<keyword evidence="8 15" id="KW-0479">Metal-binding</keyword>
<feature type="binding site" description="in other chain" evidence="15">
    <location>
        <position position="154"/>
    </location>
    <ligand>
        <name>ADP</name>
        <dbReference type="ChEBI" id="CHEBI:456216"/>
        <note>allosteric activator; ligand shared between dimeric partners</note>
    </ligand>
</feature>
<keyword evidence="9 15" id="KW-0547">Nucleotide-binding</keyword>
<evidence type="ECO:0000256" key="14">
    <source>
        <dbReference type="ARBA" id="ARBA00048070"/>
    </source>
</evidence>
<dbReference type="Pfam" id="PF00365">
    <property type="entry name" value="PFK"/>
    <property type="match status" value="1"/>
</dbReference>
<feature type="binding site" description="in other chain" evidence="15">
    <location>
        <begin position="169"/>
        <end position="171"/>
    </location>
    <ligand>
        <name>substrate</name>
        <note>ligand shared between dimeric partners</note>
    </ligand>
</feature>
<dbReference type="InterPro" id="IPR015912">
    <property type="entry name" value="Phosphofructokinase_CS"/>
</dbReference>
<dbReference type="FunFam" id="3.40.50.450:FF:000001">
    <property type="entry name" value="ATP-dependent 6-phosphofructokinase"/>
    <property type="match status" value="1"/>
</dbReference>
<keyword evidence="13 15" id="KW-0324">Glycolysis</keyword>
<dbReference type="InterPro" id="IPR022953">
    <property type="entry name" value="ATP_PFK"/>
</dbReference>
<dbReference type="NCBIfam" id="NF002872">
    <property type="entry name" value="PRK03202.1"/>
    <property type="match status" value="1"/>
</dbReference>
<comment type="function">
    <text evidence="2 15">Catalyzes the phosphorylation of D-fructose 6-phosphate to fructose 1,6-bisphosphate by ATP, the first committing step of glycolysis.</text>
</comment>
<dbReference type="GO" id="GO:0061621">
    <property type="term" value="P:canonical glycolysis"/>
    <property type="evidence" value="ECO:0007669"/>
    <property type="project" value="TreeGrafter"/>
</dbReference>
<gene>
    <name evidence="15" type="primary">pfkA</name>
    <name evidence="17" type="ORF">IV49_GL000943</name>
</gene>
<comment type="caution">
    <text evidence="15">Lacks conserved residue(s) required for the propagation of feature annotation.</text>
</comment>
<evidence type="ECO:0000256" key="13">
    <source>
        <dbReference type="ARBA" id="ARBA00023152"/>
    </source>
</evidence>
<comment type="caution">
    <text evidence="17">The sequence shown here is derived from an EMBL/GenBank/DDBJ whole genome shotgun (WGS) entry which is preliminary data.</text>
</comment>
<keyword evidence="11 15" id="KW-0067">ATP-binding</keyword>
<feature type="binding site" evidence="15">
    <location>
        <position position="162"/>
    </location>
    <ligand>
        <name>substrate</name>
        <note>ligand shared between dimeric partners</note>
    </ligand>
</feature>
<feature type="binding site" evidence="15">
    <location>
        <begin position="21"/>
        <end position="25"/>
    </location>
    <ligand>
        <name>ADP</name>
        <dbReference type="ChEBI" id="CHEBI:456216"/>
        <note>allosteric activator; ligand shared between dimeric partners</note>
    </ligand>
</feature>
<evidence type="ECO:0000256" key="4">
    <source>
        <dbReference type="ARBA" id="ARBA00004679"/>
    </source>
</evidence>
<comment type="subunit">
    <text evidence="15">Homotetramer.</text>
</comment>
<dbReference type="PANTHER" id="PTHR13697:SF4">
    <property type="entry name" value="ATP-DEPENDENT 6-PHOSPHOFRUCTOKINASE"/>
    <property type="match status" value="1"/>
</dbReference>
<keyword evidence="7 15" id="KW-0808">Transferase</keyword>
<comment type="subcellular location">
    <subcellularLocation>
        <location evidence="3 15">Cytoplasm</location>
    </subcellularLocation>
</comment>
<feature type="binding site" description="in other chain" evidence="15">
    <location>
        <begin position="250"/>
        <end position="253"/>
    </location>
    <ligand>
        <name>substrate</name>
        <note>ligand shared between dimeric partners</note>
    </ligand>
</feature>
<evidence type="ECO:0000256" key="15">
    <source>
        <dbReference type="HAMAP-Rule" id="MF_00339"/>
    </source>
</evidence>
<dbReference type="GO" id="GO:0042802">
    <property type="term" value="F:identical protein binding"/>
    <property type="evidence" value="ECO:0007669"/>
    <property type="project" value="TreeGrafter"/>
</dbReference>
<evidence type="ECO:0000256" key="5">
    <source>
        <dbReference type="ARBA" id="ARBA00022490"/>
    </source>
</evidence>
<dbReference type="GO" id="GO:0003872">
    <property type="term" value="F:6-phosphofructokinase activity"/>
    <property type="evidence" value="ECO:0007669"/>
    <property type="project" value="UniProtKB-UniRule"/>
</dbReference>
<evidence type="ECO:0000256" key="9">
    <source>
        <dbReference type="ARBA" id="ARBA00022741"/>
    </source>
</evidence>
<dbReference type="GO" id="GO:0005945">
    <property type="term" value="C:6-phosphofructokinase complex"/>
    <property type="evidence" value="ECO:0007669"/>
    <property type="project" value="TreeGrafter"/>
</dbReference>
<feature type="binding site" evidence="15">
    <location>
        <position position="11"/>
    </location>
    <ligand>
        <name>ATP</name>
        <dbReference type="ChEBI" id="CHEBI:30616"/>
    </ligand>
</feature>
<dbReference type="HAMAP" id="MF_00339">
    <property type="entry name" value="Phosphofructokinase_I_B1"/>
    <property type="match status" value="1"/>
</dbReference>
<dbReference type="InterPro" id="IPR012828">
    <property type="entry name" value="PFKA_ATP_prok"/>
</dbReference>
<comment type="pathway">
    <text evidence="4 15">Carbohydrate degradation; glycolysis; D-glyceraldehyde 3-phosphate and glycerone phosphate from D-glucose: step 3/4.</text>
</comment>
<evidence type="ECO:0000259" key="16">
    <source>
        <dbReference type="Pfam" id="PF00365"/>
    </source>
</evidence>
<comment type="cofactor">
    <cofactor evidence="1 15">
        <name>Mg(2+)</name>
        <dbReference type="ChEBI" id="CHEBI:18420"/>
    </cofactor>
</comment>
<evidence type="ECO:0000256" key="1">
    <source>
        <dbReference type="ARBA" id="ARBA00001946"/>
    </source>
</evidence>
<organism evidence="17 18">
    <name type="scientific">Kandleria vitulina DSM 20405</name>
    <dbReference type="NCBI Taxonomy" id="1410657"/>
    <lineage>
        <taxon>Bacteria</taxon>
        <taxon>Bacillati</taxon>
        <taxon>Bacillota</taxon>
        <taxon>Erysipelotrichia</taxon>
        <taxon>Erysipelotrichales</taxon>
        <taxon>Coprobacillaceae</taxon>
        <taxon>Kandleria</taxon>
    </lineage>
</organism>
<dbReference type="AlphaFoldDB" id="A0A0R2H9R7"/>
<dbReference type="NCBIfam" id="TIGR02482">
    <property type="entry name" value="PFKA_ATP"/>
    <property type="match status" value="1"/>
</dbReference>
<sequence length="319" mass="34965">MRRIGILTSGGDAPGMNAAIRAAIRTALKNDLEIYGIEDGYLGLVQGKIFPLRYKDASEILTKGGTFLGSSRYPEFKEDAIQEKAVEQLRKRGIEGLVVIGGDGSYRGAQALMKKGVLCVGIPATIDNDVKGTDKTIGFSTALNTICESVNKLRDTSSSHHRCFIVEVMGNKCGKLALWSAITCGAEILINREIGFNEHQVMAELAVHDQFRKKRHALIIASEKLLDIEALAKKISLETSFSGRAISLGHIQRGGSPTPEDRLLGSMMGREAVEVLMKNENNKCICVKNDQILARDIDEALNEKDDSYAQMYALFRDMV</sequence>
<dbReference type="InterPro" id="IPR000023">
    <property type="entry name" value="Phosphofructokinase_dom"/>
</dbReference>
<dbReference type="GO" id="GO:0005524">
    <property type="term" value="F:ATP binding"/>
    <property type="evidence" value="ECO:0007669"/>
    <property type="project" value="UniProtKB-UniRule"/>
</dbReference>
<dbReference type="GO" id="GO:0030388">
    <property type="term" value="P:fructose 1,6-bisphosphate metabolic process"/>
    <property type="evidence" value="ECO:0007669"/>
    <property type="project" value="TreeGrafter"/>
</dbReference>
<reference evidence="17 18" key="1">
    <citation type="journal article" date="2015" name="Genome Announc.">
        <title>Expanding the biotechnology potential of lactobacilli through comparative genomics of 213 strains and associated genera.</title>
        <authorList>
            <person name="Sun Z."/>
            <person name="Harris H.M."/>
            <person name="McCann A."/>
            <person name="Guo C."/>
            <person name="Argimon S."/>
            <person name="Zhang W."/>
            <person name="Yang X."/>
            <person name="Jeffery I.B."/>
            <person name="Cooney J.C."/>
            <person name="Kagawa T.F."/>
            <person name="Liu W."/>
            <person name="Song Y."/>
            <person name="Salvetti E."/>
            <person name="Wrobel A."/>
            <person name="Rasinkangas P."/>
            <person name="Parkhill J."/>
            <person name="Rea M.C."/>
            <person name="O'Sullivan O."/>
            <person name="Ritari J."/>
            <person name="Douillard F.P."/>
            <person name="Paul Ross R."/>
            <person name="Yang R."/>
            <person name="Briner A.E."/>
            <person name="Felis G.E."/>
            <person name="de Vos W.M."/>
            <person name="Barrangou R."/>
            <person name="Klaenhammer T.R."/>
            <person name="Caufield P.W."/>
            <person name="Cui Y."/>
            <person name="Zhang H."/>
            <person name="O'Toole P.W."/>
        </authorList>
    </citation>
    <scope>NUCLEOTIDE SEQUENCE [LARGE SCALE GENOMIC DNA]</scope>
    <source>
        <strain evidence="17 18">DSM 20405</strain>
    </source>
</reference>
<feature type="binding site" evidence="15">
    <location>
        <position position="244"/>
    </location>
    <ligand>
        <name>substrate</name>
        <note>ligand shared between dimeric partners</note>
    </ligand>
</feature>
<keyword evidence="6 15" id="KW-0021">Allosteric enzyme</keyword>
<evidence type="ECO:0000313" key="18">
    <source>
        <dbReference type="Proteomes" id="UP000051841"/>
    </source>
</evidence>
<dbReference type="GO" id="GO:0048029">
    <property type="term" value="F:monosaccharide binding"/>
    <property type="evidence" value="ECO:0007669"/>
    <property type="project" value="TreeGrafter"/>
</dbReference>
<dbReference type="EMBL" id="JQBL01000024">
    <property type="protein sequence ID" value="KRN49634.1"/>
    <property type="molecule type" value="Genomic_DNA"/>
</dbReference>
<feature type="active site" description="Proton acceptor" evidence="15">
    <location>
        <position position="127"/>
    </location>
</feature>
<keyword evidence="18" id="KW-1185">Reference proteome</keyword>
<dbReference type="Gene3D" id="3.40.50.460">
    <property type="entry name" value="Phosphofructokinase domain"/>
    <property type="match status" value="1"/>
</dbReference>
<dbReference type="PIRSF" id="PIRSF000532">
    <property type="entry name" value="ATP_PFK_prok"/>
    <property type="match status" value="1"/>
</dbReference>
<evidence type="ECO:0000256" key="3">
    <source>
        <dbReference type="ARBA" id="ARBA00004496"/>
    </source>
</evidence>
<feature type="binding site" description="in other chain" evidence="15">
    <location>
        <begin position="185"/>
        <end position="187"/>
    </location>
    <ligand>
        <name>ADP</name>
        <dbReference type="ChEBI" id="CHEBI:456216"/>
        <note>allosteric activator; ligand shared between dimeric partners</note>
    </ligand>
</feature>
<dbReference type="Proteomes" id="UP000051841">
    <property type="component" value="Unassembled WGS sequence"/>
</dbReference>
<dbReference type="UniPathway" id="UPA00109">
    <property type="reaction ID" value="UER00182"/>
</dbReference>
<accession>A0A0R2H9R7</accession>
<dbReference type="RefSeq" id="WP_031589292.1">
    <property type="nucleotide sequence ID" value="NZ_JNKN01000016.1"/>
</dbReference>
<feature type="binding site" evidence="15">
    <location>
        <position position="103"/>
    </location>
    <ligand>
        <name>Mg(2+)</name>
        <dbReference type="ChEBI" id="CHEBI:18420"/>
        <note>catalytic</note>
    </ligand>
</feature>
<comment type="similarity">
    <text evidence="15">Belongs to the phosphofructokinase type A (PFKA) family. ATP-dependent PFK group I subfamily. Prokaryotic clade 'B1' sub-subfamily.</text>
</comment>
<dbReference type="InterPro" id="IPR012003">
    <property type="entry name" value="ATP_PFK_prok-type"/>
</dbReference>
<feature type="binding site" description="in other chain" evidence="15">
    <location>
        <begin position="214"/>
        <end position="216"/>
    </location>
    <ligand>
        <name>ADP</name>
        <dbReference type="ChEBI" id="CHEBI:456216"/>
        <note>allosteric activator; ligand shared between dimeric partners</note>
    </ligand>
</feature>
<proteinExistence type="inferred from homology"/>
<dbReference type="SUPFAM" id="SSF53784">
    <property type="entry name" value="Phosphofructokinase"/>
    <property type="match status" value="1"/>
</dbReference>
<evidence type="ECO:0000256" key="7">
    <source>
        <dbReference type="ARBA" id="ARBA00022679"/>
    </source>
</evidence>